<feature type="compositionally biased region" description="Basic and acidic residues" evidence="1">
    <location>
        <begin position="1"/>
        <end position="10"/>
    </location>
</feature>
<dbReference type="EMBL" id="ML992503">
    <property type="protein sequence ID" value="KAF2225871.1"/>
    <property type="molecule type" value="Genomic_DNA"/>
</dbReference>
<sequence length="631" mass="67935">MAPKKADTKVPPKPSVKSTAKPHQAKVSKPVTESSPSTVARRKQRTHDASSASSIPASSTVATTARAPPTAPVANPSAIAGQPREDVGRIFHFDRQTRGQQRKYEASQSKTQAPPLPQSHPQPQPQMVPTTQRQTSPHHPLLPVQSRPPIDNASHGPLQNGPSRSRQATKRPVASNSGPYPDSQRLHPSDHQPVRNSIDTASPAAPSDQNPVLGSGSPQLSDSGEITSGGYDTFNYMWVKYIKNPPQELPPSSDMYVDMKDILLYMHNQFRAHLIGIDASDDSENKNTNNLYRLIGPRARDNPKVDKDLLAARSAGFIRGVAKEMRKNMDEYEAIADALMNGSVPGADDVVGSVEFDHDAHDSDGAGSAAHAAGTAQAVAPPNLPERSQGDARSSGEQQQGGATQPSEDTGPTGIVGTPGRQESDHEKNGDRDDDDEIKKNGRASPDGRPAEKRPFDDSDSDHDEAPAAASAGRQVDPSDSHEQRASSPRGDRQNEEGAENQQEGATGTNDDNGWTDIDDVPDLQDSSRPSQKPSTEHDEEIARQLQADLEKSSSKKLTDKSIPRLASPLHTPPPHTLPSPKQDSPKDVQGTKRVRPSGEEVGAAQPPVKRRDLGWSKMFDSAGRLRRLEG</sequence>
<feature type="compositionally biased region" description="Polar residues" evidence="1">
    <location>
        <begin position="525"/>
        <end position="534"/>
    </location>
</feature>
<gene>
    <name evidence="2" type="ORF">BDZ85DRAFT_247865</name>
</gene>
<evidence type="ECO:0000313" key="2">
    <source>
        <dbReference type="EMBL" id="KAF2225871.1"/>
    </source>
</evidence>
<accession>A0A6A6GJL5</accession>
<dbReference type="AlphaFoldDB" id="A0A6A6GJL5"/>
<feature type="compositionally biased region" description="Low complexity" evidence="1">
    <location>
        <begin position="49"/>
        <end position="74"/>
    </location>
</feature>
<feature type="compositionally biased region" description="Low complexity" evidence="1">
    <location>
        <begin position="365"/>
        <end position="374"/>
    </location>
</feature>
<keyword evidence="3" id="KW-1185">Reference proteome</keyword>
<feature type="compositionally biased region" description="Polar residues" evidence="1">
    <location>
        <begin position="391"/>
        <end position="410"/>
    </location>
</feature>
<proteinExistence type="predicted"/>
<feature type="compositionally biased region" description="Basic and acidic residues" evidence="1">
    <location>
        <begin position="184"/>
        <end position="193"/>
    </location>
</feature>
<feature type="compositionally biased region" description="Basic and acidic residues" evidence="1">
    <location>
        <begin position="477"/>
        <end position="496"/>
    </location>
</feature>
<evidence type="ECO:0000256" key="1">
    <source>
        <dbReference type="SAM" id="MobiDB-lite"/>
    </source>
</evidence>
<feature type="compositionally biased region" description="Basic and acidic residues" evidence="1">
    <location>
        <begin position="422"/>
        <end position="431"/>
    </location>
</feature>
<feature type="compositionally biased region" description="Basic and acidic residues" evidence="1">
    <location>
        <begin position="535"/>
        <end position="563"/>
    </location>
</feature>
<feature type="region of interest" description="Disordered" evidence="1">
    <location>
        <begin position="357"/>
        <end position="631"/>
    </location>
</feature>
<dbReference type="OrthoDB" id="10437142at2759"/>
<evidence type="ECO:0000313" key="3">
    <source>
        <dbReference type="Proteomes" id="UP000799538"/>
    </source>
</evidence>
<feature type="compositionally biased region" description="Basic and acidic residues" evidence="1">
    <location>
        <begin position="83"/>
        <end position="105"/>
    </location>
</feature>
<protein>
    <submittedName>
        <fullName evidence="2">Uncharacterized protein</fullName>
    </submittedName>
</protein>
<feature type="compositionally biased region" description="Pro residues" evidence="1">
    <location>
        <begin position="114"/>
        <end position="126"/>
    </location>
</feature>
<name>A0A6A6GJL5_9PEZI</name>
<reference evidence="3" key="1">
    <citation type="journal article" date="2020" name="Stud. Mycol.">
        <title>101 Dothideomycetes genomes: A test case for predicting lifestyles and emergence of pathogens.</title>
        <authorList>
            <person name="Haridas S."/>
            <person name="Albert R."/>
            <person name="Binder M."/>
            <person name="Bloem J."/>
            <person name="LaButti K."/>
            <person name="Salamov A."/>
            <person name="Andreopoulos B."/>
            <person name="Baker S."/>
            <person name="Barry K."/>
            <person name="Bills G."/>
            <person name="Bluhm B."/>
            <person name="Cannon C."/>
            <person name="Castanera R."/>
            <person name="Culley D."/>
            <person name="Daum C."/>
            <person name="Ezra D."/>
            <person name="Gonzalez J."/>
            <person name="Henrissat B."/>
            <person name="Kuo A."/>
            <person name="Liang C."/>
            <person name="Lipzen A."/>
            <person name="Lutzoni F."/>
            <person name="Magnuson J."/>
            <person name="Mondo S."/>
            <person name="Nolan M."/>
            <person name="Ohm R."/>
            <person name="Pangilinan J."/>
            <person name="Park H.-J."/>
            <person name="Ramirez L."/>
            <person name="Alfaro M."/>
            <person name="Sun H."/>
            <person name="Tritt A."/>
            <person name="Yoshinaga Y."/>
            <person name="Zwiers L.-H."/>
            <person name="Turgeon B."/>
            <person name="Goodwin S."/>
            <person name="Spatafora J."/>
            <person name="Crous P."/>
            <person name="Grigoriev I."/>
        </authorList>
    </citation>
    <scope>NUCLEOTIDE SEQUENCE [LARGE SCALE GENOMIC DNA]</scope>
    <source>
        <strain evidence="3">CECT 20119</strain>
    </source>
</reference>
<dbReference type="Proteomes" id="UP000799538">
    <property type="component" value="Unassembled WGS sequence"/>
</dbReference>
<feature type="region of interest" description="Disordered" evidence="1">
    <location>
        <begin position="1"/>
        <end position="226"/>
    </location>
</feature>
<feature type="compositionally biased region" description="Polar residues" evidence="1">
    <location>
        <begin position="207"/>
        <end position="226"/>
    </location>
</feature>
<organism evidence="2 3">
    <name type="scientific">Elsinoe ampelina</name>
    <dbReference type="NCBI Taxonomy" id="302913"/>
    <lineage>
        <taxon>Eukaryota</taxon>
        <taxon>Fungi</taxon>
        <taxon>Dikarya</taxon>
        <taxon>Ascomycota</taxon>
        <taxon>Pezizomycotina</taxon>
        <taxon>Dothideomycetes</taxon>
        <taxon>Dothideomycetidae</taxon>
        <taxon>Myriangiales</taxon>
        <taxon>Elsinoaceae</taxon>
        <taxon>Elsinoe</taxon>
    </lineage>
</organism>